<evidence type="ECO:0000256" key="1">
    <source>
        <dbReference type="SAM" id="MobiDB-lite"/>
    </source>
</evidence>
<dbReference type="Proteomes" id="UP000005143">
    <property type="component" value="Unassembled WGS sequence"/>
</dbReference>
<keyword evidence="2" id="KW-0812">Transmembrane</keyword>
<accession>H0E7P1</accession>
<reference evidence="3 4" key="1">
    <citation type="journal article" date="2013" name="Biodegradation">
        <title>Quantitative proteomic analysis of ibuprofen-degrading Patulibacter sp. strain I11.</title>
        <authorList>
            <person name="Almeida B."/>
            <person name="Kjeldal H."/>
            <person name="Lolas I."/>
            <person name="Knudsen A.D."/>
            <person name="Carvalho G."/>
            <person name="Nielsen K.L."/>
            <person name="Barreto Crespo M.T."/>
            <person name="Stensballe A."/>
            <person name="Nielsen J.L."/>
        </authorList>
    </citation>
    <scope>NUCLEOTIDE SEQUENCE [LARGE SCALE GENOMIC DNA]</scope>
    <source>
        <strain evidence="3 4">I11</strain>
    </source>
</reference>
<feature type="region of interest" description="Disordered" evidence="1">
    <location>
        <begin position="1"/>
        <end position="20"/>
    </location>
</feature>
<dbReference type="InterPro" id="IPR030802">
    <property type="entry name" value="Permease_MalE"/>
</dbReference>
<dbReference type="EMBL" id="AGUD01000227">
    <property type="protein sequence ID" value="EHN10315.1"/>
    <property type="molecule type" value="Genomic_DNA"/>
</dbReference>
<feature type="transmembrane region" description="Helical" evidence="2">
    <location>
        <begin position="160"/>
        <end position="190"/>
    </location>
</feature>
<dbReference type="PANTHER" id="PTHR30188">
    <property type="entry name" value="ABC TRANSPORTER PERMEASE PROTEIN-RELATED"/>
    <property type="match status" value="1"/>
</dbReference>
<protein>
    <submittedName>
        <fullName evidence="3">ABC transporter integral membrane protein</fullName>
    </submittedName>
</protein>
<dbReference type="AlphaFoldDB" id="H0E7P1"/>
<dbReference type="PATRIC" id="fig|1097667.3.peg.2821"/>
<evidence type="ECO:0000313" key="4">
    <source>
        <dbReference type="Proteomes" id="UP000005143"/>
    </source>
</evidence>
<feature type="transmembrane region" description="Helical" evidence="2">
    <location>
        <begin position="210"/>
        <end position="230"/>
    </location>
</feature>
<organism evidence="3 4">
    <name type="scientific">Patulibacter medicamentivorans</name>
    <dbReference type="NCBI Taxonomy" id="1097667"/>
    <lineage>
        <taxon>Bacteria</taxon>
        <taxon>Bacillati</taxon>
        <taxon>Actinomycetota</taxon>
        <taxon>Thermoleophilia</taxon>
        <taxon>Solirubrobacterales</taxon>
        <taxon>Patulibacteraceae</taxon>
        <taxon>Patulibacter</taxon>
    </lineage>
</organism>
<keyword evidence="2" id="KW-0472">Membrane</keyword>
<dbReference type="GO" id="GO:0043190">
    <property type="term" value="C:ATP-binding cassette (ABC) transporter complex"/>
    <property type="evidence" value="ECO:0007669"/>
    <property type="project" value="InterPro"/>
</dbReference>
<dbReference type="GO" id="GO:0005548">
    <property type="term" value="F:phospholipid transporter activity"/>
    <property type="evidence" value="ECO:0007669"/>
    <property type="project" value="TreeGrafter"/>
</dbReference>
<dbReference type="Pfam" id="PF02405">
    <property type="entry name" value="MlaE"/>
    <property type="match status" value="1"/>
</dbReference>
<evidence type="ECO:0000313" key="3">
    <source>
        <dbReference type="EMBL" id="EHN10315.1"/>
    </source>
</evidence>
<keyword evidence="4" id="KW-1185">Reference proteome</keyword>
<comment type="caution">
    <text evidence="3">The sequence shown here is derived from an EMBL/GenBank/DDBJ whole genome shotgun (WGS) entry which is preliminary data.</text>
</comment>
<feature type="compositionally biased region" description="Pro residues" evidence="1">
    <location>
        <begin position="1"/>
        <end position="10"/>
    </location>
</feature>
<proteinExistence type="predicted"/>
<feature type="transmembrane region" description="Helical" evidence="2">
    <location>
        <begin position="250"/>
        <end position="272"/>
    </location>
</feature>
<gene>
    <name evidence="3" type="ORF">PAI11_28450</name>
</gene>
<dbReference type="RefSeq" id="WP_007576347.1">
    <property type="nucleotide sequence ID" value="NZ_AGUD01000227.1"/>
</dbReference>
<keyword evidence="2" id="KW-1133">Transmembrane helix</keyword>
<sequence length="279" mass="29526">MPDAPTIPAPPKERRGPSSTSGPFALLEQIAGMIILTARSTVAMLTPPFSWTDEFIEQAWLIIRRCAIPVMVSTTFFGLGAPGLQGGNITYIFGTVDRLGAFFVMASVREFAPWINGMVIAGVGGTAICADLGARKVRQELDALAVLGLDPVRTIVVPRFLALGLITALMNLVAIVFGVLGGWIAAVVVFGDTTAGYLSTFTSNFTMPDLIGSVLKTSLFGFIIAVVCCYKGMHVKGGAEGVGKAVNQAVVISFVAIWAFNFLFTTTMLAAFPETGNLH</sequence>
<evidence type="ECO:0000256" key="2">
    <source>
        <dbReference type="SAM" id="Phobius"/>
    </source>
</evidence>
<dbReference type="PANTHER" id="PTHR30188:SF4">
    <property type="entry name" value="PROTEIN TRIGALACTOSYLDIACYLGLYCEROL 1, CHLOROPLASTIC"/>
    <property type="match status" value="1"/>
</dbReference>
<name>H0E7P1_9ACTN</name>